<comment type="caution">
    <text evidence="4">The sequence shown here is derived from an EMBL/GenBank/DDBJ whole genome shotgun (WGS) entry which is preliminary data.</text>
</comment>
<dbReference type="InterPro" id="IPR010559">
    <property type="entry name" value="Sig_transdc_His_kin_internal"/>
</dbReference>
<dbReference type="EMBL" id="JAAMPU010000108">
    <property type="protein sequence ID" value="NMH29239.1"/>
    <property type="molecule type" value="Genomic_DNA"/>
</dbReference>
<proteinExistence type="predicted"/>
<name>A0A972FTW4_9FLAO</name>
<feature type="transmembrane region" description="Helical" evidence="1">
    <location>
        <begin position="75"/>
        <end position="99"/>
    </location>
</feature>
<evidence type="ECO:0000313" key="4">
    <source>
        <dbReference type="EMBL" id="NMH29239.1"/>
    </source>
</evidence>
<dbReference type="GO" id="GO:0000155">
    <property type="term" value="F:phosphorelay sensor kinase activity"/>
    <property type="evidence" value="ECO:0007669"/>
    <property type="project" value="InterPro"/>
</dbReference>
<reference evidence="4" key="1">
    <citation type="submission" date="2020-02" db="EMBL/GenBank/DDBJ databases">
        <title>Flavobacterium sp. genome.</title>
        <authorList>
            <person name="Jung H.S."/>
            <person name="Baek J.H."/>
            <person name="Jeon C.O."/>
        </authorList>
    </citation>
    <scope>NUCLEOTIDE SEQUENCE</scope>
    <source>
        <strain evidence="4">SE-s28</strain>
    </source>
</reference>
<keyword evidence="5" id="KW-1185">Reference proteome</keyword>
<dbReference type="InterPro" id="IPR025698">
    <property type="entry name" value="2TM_dom"/>
</dbReference>
<evidence type="ECO:0000259" key="2">
    <source>
        <dbReference type="Pfam" id="PF06580"/>
    </source>
</evidence>
<gene>
    <name evidence="4" type="ORF">G6047_14455</name>
</gene>
<dbReference type="InterPro" id="IPR050640">
    <property type="entry name" value="Bact_2-comp_sensor_kinase"/>
</dbReference>
<dbReference type="PANTHER" id="PTHR34220">
    <property type="entry name" value="SENSOR HISTIDINE KINASE YPDA"/>
    <property type="match status" value="1"/>
</dbReference>
<dbReference type="Proteomes" id="UP000712080">
    <property type="component" value="Unassembled WGS sequence"/>
</dbReference>
<feature type="transmembrane region" description="Helical" evidence="1">
    <location>
        <begin position="42"/>
        <end position="63"/>
    </location>
</feature>
<keyword evidence="1" id="KW-0472">Membrane</keyword>
<accession>A0A972FTW4</accession>
<dbReference type="Pfam" id="PF13239">
    <property type="entry name" value="2TM"/>
    <property type="match status" value="1"/>
</dbReference>
<dbReference type="Pfam" id="PF06580">
    <property type="entry name" value="His_kinase"/>
    <property type="match status" value="1"/>
</dbReference>
<dbReference type="AlphaFoldDB" id="A0A972FTW4"/>
<feature type="transmembrane region" description="Helical" evidence="1">
    <location>
        <begin position="404"/>
        <end position="426"/>
    </location>
</feature>
<feature type="transmembrane region" description="Helical" evidence="1">
    <location>
        <begin position="119"/>
        <end position="144"/>
    </location>
</feature>
<sequence>MKLSFRVVPRLLLLSVGIFCILLTYNYVFGYRDYTAARLGAIFLYTTLYTFALYFANAWYFCLLDKKFEGNRFSVKRVGLGFAGSFLISLTVIFGLRFFEDVVLKGIDVNQFITEESAGNYMFATVMTFIITLSLYSVGFYRAYQENRVNEQKIIAGTASARFESLKNQIDPHFLFNSLNVLTSLIEENPEQARKFTISLSKVYRYVLEQKDKDLVPLSEELSFANSYIQLLQMRFESGLVFELGSGMEDENLKIVPLSLQLLLENTIKHNVVNSDKPLSIRIFQEGGMLVVQNGLQPKQSLNESAGVGLRNIIDRYALLTKKRVVIDNSNGYFTVKLPLLTHRVHMETIIENNQSERYLMAQKRVEDLKSFYGNLGSYLVMNTGLAVLNFMTSPQYLWFFWPLAGWGLGVLFHAIKVFNLVPFMGRDWEERKIRKIMNQQKNQNWN</sequence>
<feature type="transmembrane region" description="Helical" evidence="1">
    <location>
        <begin position="12"/>
        <end position="30"/>
    </location>
</feature>
<keyword evidence="1" id="KW-0812">Transmembrane</keyword>
<dbReference type="PANTHER" id="PTHR34220:SF7">
    <property type="entry name" value="SENSOR HISTIDINE KINASE YPDA"/>
    <property type="match status" value="1"/>
</dbReference>
<keyword evidence="1" id="KW-1133">Transmembrane helix</keyword>
<dbReference type="GO" id="GO:0016020">
    <property type="term" value="C:membrane"/>
    <property type="evidence" value="ECO:0007669"/>
    <property type="project" value="InterPro"/>
</dbReference>
<feature type="domain" description="Signal transduction histidine kinase internal region" evidence="2">
    <location>
        <begin position="161"/>
        <end position="238"/>
    </location>
</feature>
<protein>
    <submittedName>
        <fullName evidence="4">Pr2TM family membrane protein</fullName>
    </submittedName>
</protein>
<organism evidence="4 5">
    <name type="scientific">Flavobacterium silvaticum</name>
    <dbReference type="NCBI Taxonomy" id="1852020"/>
    <lineage>
        <taxon>Bacteria</taxon>
        <taxon>Pseudomonadati</taxon>
        <taxon>Bacteroidota</taxon>
        <taxon>Flavobacteriia</taxon>
        <taxon>Flavobacteriales</taxon>
        <taxon>Flavobacteriaceae</taxon>
        <taxon>Flavobacterium</taxon>
    </lineage>
</organism>
<evidence type="ECO:0000313" key="5">
    <source>
        <dbReference type="Proteomes" id="UP000712080"/>
    </source>
</evidence>
<feature type="domain" description="2TM" evidence="3">
    <location>
        <begin position="362"/>
        <end position="439"/>
    </location>
</feature>
<feature type="transmembrane region" description="Helical" evidence="1">
    <location>
        <begin position="372"/>
        <end position="392"/>
    </location>
</feature>
<evidence type="ECO:0000259" key="3">
    <source>
        <dbReference type="Pfam" id="PF13239"/>
    </source>
</evidence>
<evidence type="ECO:0000256" key="1">
    <source>
        <dbReference type="SAM" id="Phobius"/>
    </source>
</evidence>